<reference evidence="3 4" key="1">
    <citation type="submission" date="2024-09" db="EMBL/GenBank/DDBJ databases">
        <title>Floridaenema gen nov. (Aerosakkonemataceae, Aerosakkonematales ord. nov., Cyanobacteria) from benthic tropical and subtropical fresh waters, with the description of four new species.</title>
        <authorList>
            <person name="Moretto J.A."/>
            <person name="Berthold D.E."/>
            <person name="Lefler F.W."/>
            <person name="Huang I.-S."/>
            <person name="Laughinghouse H. IV."/>
        </authorList>
    </citation>
    <scope>NUCLEOTIDE SEQUENCE [LARGE SCALE GENOMIC DNA]</scope>
    <source>
        <strain evidence="3 4">BLCC-F50</strain>
    </source>
</reference>
<gene>
    <name evidence="3" type="ORF">ACE1CI_33850</name>
</gene>
<dbReference type="PANTHER" id="PTHR30032:SF4">
    <property type="entry name" value="AMIDASE ENHANCER"/>
    <property type="match status" value="1"/>
</dbReference>
<dbReference type="PANTHER" id="PTHR30032">
    <property type="entry name" value="N-ACETYLMURAMOYL-L-ALANINE AMIDASE-RELATED"/>
    <property type="match status" value="1"/>
</dbReference>
<dbReference type="RefSeq" id="WP_413267531.1">
    <property type="nucleotide sequence ID" value="NZ_JBHFNR010000269.1"/>
</dbReference>
<dbReference type="Proteomes" id="UP001576784">
    <property type="component" value="Unassembled WGS sequence"/>
</dbReference>
<feature type="domain" description="Sporulation stage II protein D amidase enhancer LytB N-terminal" evidence="2">
    <location>
        <begin position="262"/>
        <end position="351"/>
    </location>
</feature>
<dbReference type="InterPro" id="IPR051922">
    <property type="entry name" value="Bact_Sporulation_Assoc"/>
</dbReference>
<comment type="caution">
    <text evidence="3">The sequence shown here is derived from an EMBL/GenBank/DDBJ whole genome shotgun (WGS) entry which is preliminary data.</text>
</comment>
<keyword evidence="4" id="KW-1185">Reference proteome</keyword>
<proteinExistence type="predicted"/>
<evidence type="ECO:0000256" key="1">
    <source>
        <dbReference type="SAM" id="Phobius"/>
    </source>
</evidence>
<keyword evidence="1" id="KW-1133">Transmembrane helix</keyword>
<feature type="transmembrane region" description="Helical" evidence="1">
    <location>
        <begin position="36"/>
        <end position="58"/>
    </location>
</feature>
<dbReference type="EMBL" id="JBHFNR010000269">
    <property type="protein sequence ID" value="MFB2897925.1"/>
    <property type="molecule type" value="Genomic_DNA"/>
</dbReference>
<dbReference type="Pfam" id="PF08486">
    <property type="entry name" value="SpoIID"/>
    <property type="match status" value="1"/>
</dbReference>
<dbReference type="InterPro" id="IPR013486">
    <property type="entry name" value="SpoIID/LytB"/>
</dbReference>
<evidence type="ECO:0000259" key="2">
    <source>
        <dbReference type="Pfam" id="PF08486"/>
    </source>
</evidence>
<name>A0ABV4Y1Q5_9CYAN</name>
<dbReference type="InterPro" id="IPR013693">
    <property type="entry name" value="SpoIID/LytB_N"/>
</dbReference>
<sequence>MTKYRVIYSEVSDRKTAMKTRTCNVKEMEKRTKQSAWAWLINSCRVVVTVTCVMGMAAPGLTQQRGVNDDVELQVGIVQRFGEDPLDQITLEATGGDRLTLRFLAGNMRPTTLAVEKIQLQIAMQPLPEPILQERVVLSNHPNFETAEYAANTWRSRGILVEIAQPTNRWQVWARRDVYSTAIVRRLLLQTIQAQGVRTAYIDTKVVDRVPKVFWAVNGLGYNRQNVEISTLRNLIRVNRGKTERTARLYYGSLKMQPNSYGNFTIVNQVPLEIYLRGVVPYEIGAGAQNAAVEAQAIIARTYALRNLRRFAIDGYELCADVHCQVYYGLQGAIPNTDRAIAATRGLVLTYNNELVDALYSSTTGGITAGFSDVWNGPDRPYLQSVLDTTKNVWDLSRYSLTKEENVRRFISLQQGFNEEQEPLFRWRYESKLPDITAQLQNYLESKKHPLANLQSIQKMEVTERAQSGRILQMNIYTDKGVVELHKEEVRSAFKPPRSSFFYLDPLKNQNQELIGYAFVGAGFGHGVGLSQTGASQLARLGWSSQQILNFYYPGAQVERLNPSIIFWQEP</sequence>
<keyword evidence="1" id="KW-0812">Transmembrane</keyword>
<evidence type="ECO:0000313" key="3">
    <source>
        <dbReference type="EMBL" id="MFB2897925.1"/>
    </source>
</evidence>
<protein>
    <submittedName>
        <fullName evidence="3">SpoIID/LytB domain-containing protein</fullName>
    </submittedName>
</protein>
<accession>A0ABV4Y1Q5</accession>
<keyword evidence="1" id="KW-0472">Membrane</keyword>
<organism evidence="3 4">
    <name type="scientific">Floridaenema flaviceps BLCC-F50</name>
    <dbReference type="NCBI Taxonomy" id="3153642"/>
    <lineage>
        <taxon>Bacteria</taxon>
        <taxon>Bacillati</taxon>
        <taxon>Cyanobacteriota</taxon>
        <taxon>Cyanophyceae</taxon>
        <taxon>Oscillatoriophycideae</taxon>
        <taxon>Aerosakkonematales</taxon>
        <taxon>Aerosakkonemataceae</taxon>
        <taxon>Floridanema</taxon>
        <taxon>Floridanema flaviceps</taxon>
    </lineage>
</organism>
<dbReference type="NCBIfam" id="TIGR02669">
    <property type="entry name" value="SpoIID_LytB"/>
    <property type="match status" value="1"/>
</dbReference>
<evidence type="ECO:0000313" key="4">
    <source>
        <dbReference type="Proteomes" id="UP001576784"/>
    </source>
</evidence>